<feature type="region of interest" description="Disordered" evidence="1">
    <location>
        <begin position="1"/>
        <end position="73"/>
    </location>
</feature>
<reference evidence="2" key="2">
    <citation type="submission" date="2020-11" db="EMBL/GenBank/DDBJ databases">
        <authorList>
            <person name="McCartney M.A."/>
            <person name="Auch B."/>
            <person name="Kono T."/>
            <person name="Mallez S."/>
            <person name="Becker A."/>
            <person name="Gohl D.M."/>
            <person name="Silverstein K.A.T."/>
            <person name="Koren S."/>
            <person name="Bechman K.B."/>
            <person name="Herman A."/>
            <person name="Abrahante J.E."/>
            <person name="Garbe J."/>
        </authorList>
    </citation>
    <scope>NUCLEOTIDE SEQUENCE</scope>
    <source>
        <strain evidence="2">Duluth1</strain>
        <tissue evidence="2">Whole animal</tissue>
    </source>
</reference>
<accession>A0A9D4IWZ6</accession>
<evidence type="ECO:0000256" key="1">
    <source>
        <dbReference type="SAM" id="MobiDB-lite"/>
    </source>
</evidence>
<proteinExistence type="predicted"/>
<dbReference type="EMBL" id="JAIWYP010000007">
    <property type="protein sequence ID" value="KAH3791406.1"/>
    <property type="molecule type" value="Genomic_DNA"/>
</dbReference>
<organism evidence="2 3">
    <name type="scientific">Dreissena polymorpha</name>
    <name type="common">Zebra mussel</name>
    <name type="synonym">Mytilus polymorpha</name>
    <dbReference type="NCBI Taxonomy" id="45954"/>
    <lineage>
        <taxon>Eukaryota</taxon>
        <taxon>Metazoa</taxon>
        <taxon>Spiralia</taxon>
        <taxon>Lophotrochozoa</taxon>
        <taxon>Mollusca</taxon>
        <taxon>Bivalvia</taxon>
        <taxon>Autobranchia</taxon>
        <taxon>Heteroconchia</taxon>
        <taxon>Euheterodonta</taxon>
        <taxon>Imparidentia</taxon>
        <taxon>Neoheterodontei</taxon>
        <taxon>Myida</taxon>
        <taxon>Dreissenoidea</taxon>
        <taxon>Dreissenidae</taxon>
        <taxon>Dreissena</taxon>
    </lineage>
</organism>
<comment type="caution">
    <text evidence="2">The sequence shown here is derived from an EMBL/GenBank/DDBJ whole genome shotgun (WGS) entry which is preliminary data.</text>
</comment>
<evidence type="ECO:0000313" key="3">
    <source>
        <dbReference type="Proteomes" id="UP000828390"/>
    </source>
</evidence>
<protein>
    <submittedName>
        <fullName evidence="2">Uncharacterized protein</fullName>
    </submittedName>
</protein>
<feature type="compositionally biased region" description="Basic and acidic residues" evidence="1">
    <location>
        <begin position="87"/>
        <end position="101"/>
    </location>
</feature>
<feature type="compositionally biased region" description="Polar residues" evidence="1">
    <location>
        <begin position="55"/>
        <end position="66"/>
    </location>
</feature>
<sequence>MASDRPMSETTILRKHALYQTSYVENRHVMSPRIGRSPSPARNPLFKKKRAPSVPSKTKTSVQKDQSPPPLLTRTRLSLNQLDARRLQRLDRQRPWQEKPPKQKKTKGTVRIFYDKTLPTDVDTSDLKFKARKYVSNSKYGDIYMIREINKKEKPKPETLPRKWLWEDEYMLWMATGSRDKYLEDRGSTRTKAVPLFQTGSLKSSSTTK</sequence>
<keyword evidence="3" id="KW-1185">Reference proteome</keyword>
<gene>
    <name evidence="2" type="ORF">DPMN_144891</name>
</gene>
<name>A0A9D4IWZ6_DREPO</name>
<dbReference type="AlphaFoldDB" id="A0A9D4IWZ6"/>
<evidence type="ECO:0000313" key="2">
    <source>
        <dbReference type="EMBL" id="KAH3791406.1"/>
    </source>
</evidence>
<feature type="region of interest" description="Disordered" evidence="1">
    <location>
        <begin position="87"/>
        <end position="107"/>
    </location>
</feature>
<reference evidence="2" key="1">
    <citation type="journal article" date="2019" name="bioRxiv">
        <title>The Genome of the Zebra Mussel, Dreissena polymorpha: A Resource for Invasive Species Research.</title>
        <authorList>
            <person name="McCartney M.A."/>
            <person name="Auch B."/>
            <person name="Kono T."/>
            <person name="Mallez S."/>
            <person name="Zhang Y."/>
            <person name="Obille A."/>
            <person name="Becker A."/>
            <person name="Abrahante J.E."/>
            <person name="Garbe J."/>
            <person name="Badalamenti J.P."/>
            <person name="Herman A."/>
            <person name="Mangelson H."/>
            <person name="Liachko I."/>
            <person name="Sullivan S."/>
            <person name="Sone E.D."/>
            <person name="Koren S."/>
            <person name="Silverstein K.A.T."/>
            <person name="Beckman K.B."/>
            <person name="Gohl D.M."/>
        </authorList>
    </citation>
    <scope>NUCLEOTIDE SEQUENCE</scope>
    <source>
        <strain evidence="2">Duluth1</strain>
        <tissue evidence="2">Whole animal</tissue>
    </source>
</reference>
<dbReference type="Proteomes" id="UP000828390">
    <property type="component" value="Unassembled WGS sequence"/>
</dbReference>